<dbReference type="CDD" id="cd00487">
    <property type="entry name" value="Pep_deformylase"/>
    <property type="match status" value="1"/>
</dbReference>
<dbReference type="PANTHER" id="PTHR10458:SF22">
    <property type="entry name" value="PEPTIDE DEFORMYLASE"/>
    <property type="match status" value="1"/>
</dbReference>
<feature type="binding site" evidence="2">
    <location>
        <position position="147"/>
    </location>
    <ligand>
        <name>Fe cation</name>
        <dbReference type="ChEBI" id="CHEBI:24875"/>
    </ligand>
</feature>
<keyword evidence="2" id="KW-0378">Hydrolase</keyword>
<organism evidence="3 4">
    <name type="scientific">Atopobium deltae</name>
    <dbReference type="NCBI Taxonomy" id="1393034"/>
    <lineage>
        <taxon>Bacteria</taxon>
        <taxon>Bacillati</taxon>
        <taxon>Actinomycetota</taxon>
        <taxon>Coriobacteriia</taxon>
        <taxon>Coriobacteriales</taxon>
        <taxon>Atopobiaceae</taxon>
        <taxon>Atopobium</taxon>
    </lineage>
</organism>
<feature type="binding site" evidence="2">
    <location>
        <position position="143"/>
    </location>
    <ligand>
        <name>Fe cation</name>
        <dbReference type="ChEBI" id="CHEBI:24875"/>
    </ligand>
</feature>
<dbReference type="RefSeq" id="WP_066305994.1">
    <property type="nucleotide sequence ID" value="NZ_KQ959507.1"/>
</dbReference>
<dbReference type="SUPFAM" id="SSF56420">
    <property type="entry name" value="Peptide deformylase"/>
    <property type="match status" value="1"/>
</dbReference>
<evidence type="ECO:0000256" key="2">
    <source>
        <dbReference type="HAMAP-Rule" id="MF_00163"/>
    </source>
</evidence>
<dbReference type="Pfam" id="PF01327">
    <property type="entry name" value="Pep_deformylase"/>
    <property type="match status" value="1"/>
</dbReference>
<evidence type="ECO:0000313" key="3">
    <source>
        <dbReference type="EMBL" id="KXB33901.1"/>
    </source>
</evidence>
<dbReference type="NCBIfam" id="NF001159">
    <property type="entry name" value="PRK00150.1-3"/>
    <property type="match status" value="1"/>
</dbReference>
<dbReference type="PIRSF" id="PIRSF004749">
    <property type="entry name" value="Pep_def"/>
    <property type="match status" value="1"/>
</dbReference>
<dbReference type="EMBL" id="LSCR01000029">
    <property type="protein sequence ID" value="KXB33901.1"/>
    <property type="molecule type" value="Genomic_DNA"/>
</dbReference>
<keyword evidence="4" id="KW-1185">Reference proteome</keyword>
<dbReference type="GO" id="GO:0042586">
    <property type="term" value="F:peptide deformylase activity"/>
    <property type="evidence" value="ECO:0007669"/>
    <property type="project" value="UniProtKB-UniRule"/>
</dbReference>
<accession>A0A133XSI2</accession>
<comment type="cofactor">
    <cofactor evidence="2">
        <name>Fe(2+)</name>
        <dbReference type="ChEBI" id="CHEBI:29033"/>
    </cofactor>
    <text evidence="2">Binds 1 Fe(2+) ion.</text>
</comment>
<evidence type="ECO:0000256" key="1">
    <source>
        <dbReference type="ARBA" id="ARBA00010759"/>
    </source>
</evidence>
<dbReference type="GO" id="GO:0006412">
    <property type="term" value="P:translation"/>
    <property type="evidence" value="ECO:0007669"/>
    <property type="project" value="UniProtKB-UniRule"/>
</dbReference>
<dbReference type="OrthoDB" id="9804313at2"/>
<sequence length="184" mass="19942">MSPIDEIVTSPNPCLKRESAPIEHIDDTIKKTAERMLVDMYAAEGCGLAAPQIGLNLQLVVIDVDYGIGRNGIGKKNPYVLINPKLIVADGDPSPYTEGCLSWPGISAHFERPSHVIVHALNLDGELIEYEAEGNLLATCLQHEIDHLHGITIVDHLPTAERAAALQKYKIACANGARPGDVDY</sequence>
<dbReference type="Proteomes" id="UP000070675">
    <property type="component" value="Unassembled WGS sequence"/>
</dbReference>
<dbReference type="STRING" id="1393034.HMPREF3192_01131"/>
<comment type="similarity">
    <text evidence="1 2">Belongs to the polypeptide deformylase family.</text>
</comment>
<dbReference type="Gene3D" id="3.90.45.10">
    <property type="entry name" value="Peptide deformylase"/>
    <property type="match status" value="1"/>
</dbReference>
<reference evidence="4" key="1">
    <citation type="submission" date="2016-01" db="EMBL/GenBank/DDBJ databases">
        <authorList>
            <person name="Mitreva M."/>
            <person name="Pepin K.H."/>
            <person name="Mihindukulasuriya K.A."/>
            <person name="Fulton R."/>
            <person name="Fronick C."/>
            <person name="O'Laughlin M."/>
            <person name="Miner T."/>
            <person name="Herter B."/>
            <person name="Rosa B.A."/>
            <person name="Cordes M."/>
            <person name="Tomlinson C."/>
            <person name="Wollam A."/>
            <person name="Palsikar V.B."/>
            <person name="Mardis E.R."/>
            <person name="Wilson R.K."/>
        </authorList>
    </citation>
    <scope>NUCLEOTIDE SEQUENCE [LARGE SCALE GENOMIC DNA]</scope>
    <source>
        <strain evidence="4">DNF00019</strain>
    </source>
</reference>
<dbReference type="AlphaFoldDB" id="A0A133XSI2"/>
<feature type="binding site" evidence="2">
    <location>
        <position position="100"/>
    </location>
    <ligand>
        <name>Fe cation</name>
        <dbReference type="ChEBI" id="CHEBI:24875"/>
    </ligand>
</feature>
<protein>
    <recommendedName>
        <fullName evidence="2">Peptide deformylase</fullName>
        <shortName evidence="2">PDF</shortName>
        <ecNumber evidence="2">3.5.1.88</ecNumber>
    </recommendedName>
    <alternativeName>
        <fullName evidence="2">Polypeptide deformylase</fullName>
    </alternativeName>
</protein>
<keyword evidence="2" id="KW-0648">Protein biosynthesis</keyword>
<dbReference type="NCBIfam" id="TIGR00079">
    <property type="entry name" value="pept_deformyl"/>
    <property type="match status" value="1"/>
</dbReference>
<comment type="catalytic activity">
    <reaction evidence="2">
        <text>N-terminal N-formyl-L-methionyl-[peptide] + H2O = N-terminal L-methionyl-[peptide] + formate</text>
        <dbReference type="Rhea" id="RHEA:24420"/>
        <dbReference type="Rhea" id="RHEA-COMP:10639"/>
        <dbReference type="Rhea" id="RHEA-COMP:10640"/>
        <dbReference type="ChEBI" id="CHEBI:15377"/>
        <dbReference type="ChEBI" id="CHEBI:15740"/>
        <dbReference type="ChEBI" id="CHEBI:49298"/>
        <dbReference type="ChEBI" id="CHEBI:64731"/>
        <dbReference type="EC" id="3.5.1.88"/>
    </reaction>
</comment>
<dbReference type="PANTHER" id="PTHR10458">
    <property type="entry name" value="PEPTIDE DEFORMYLASE"/>
    <property type="match status" value="1"/>
</dbReference>
<dbReference type="HAMAP" id="MF_00163">
    <property type="entry name" value="Pep_deformylase"/>
    <property type="match status" value="1"/>
</dbReference>
<comment type="caution">
    <text evidence="3">The sequence shown here is derived from an EMBL/GenBank/DDBJ whole genome shotgun (WGS) entry which is preliminary data.</text>
</comment>
<feature type="active site" evidence="2">
    <location>
        <position position="144"/>
    </location>
</feature>
<dbReference type="InterPro" id="IPR023635">
    <property type="entry name" value="Peptide_deformylase"/>
</dbReference>
<evidence type="ECO:0000313" key="4">
    <source>
        <dbReference type="Proteomes" id="UP000070675"/>
    </source>
</evidence>
<gene>
    <name evidence="2" type="primary">def</name>
    <name evidence="3" type="ORF">HMPREF3192_01131</name>
</gene>
<dbReference type="PRINTS" id="PR01576">
    <property type="entry name" value="PDEFORMYLASE"/>
</dbReference>
<dbReference type="InterPro" id="IPR036821">
    <property type="entry name" value="Peptide_deformylase_sf"/>
</dbReference>
<dbReference type="GO" id="GO:0046872">
    <property type="term" value="F:metal ion binding"/>
    <property type="evidence" value="ECO:0007669"/>
    <property type="project" value="UniProtKB-KW"/>
</dbReference>
<keyword evidence="2" id="KW-0408">Iron</keyword>
<dbReference type="EC" id="3.5.1.88" evidence="2"/>
<proteinExistence type="inferred from homology"/>
<comment type="function">
    <text evidence="2">Removes the formyl group from the N-terminal Met of newly synthesized proteins. Requires at least a dipeptide for an efficient rate of reaction. N-terminal L-methionine is a prerequisite for activity but the enzyme has broad specificity at other positions.</text>
</comment>
<name>A0A133XSI2_9ACTN</name>
<keyword evidence="2" id="KW-0479">Metal-binding</keyword>
<dbReference type="PATRIC" id="fig|1393034.3.peg.1101"/>